<dbReference type="InterPro" id="IPR010291">
    <property type="entry name" value="Ion_channel_UNC-93"/>
</dbReference>
<reference evidence="6" key="1">
    <citation type="submission" date="2023-10" db="EMBL/GenBank/DDBJ databases">
        <title>Genome assembly of Pristionchus species.</title>
        <authorList>
            <person name="Yoshida K."/>
            <person name="Sommer R.J."/>
        </authorList>
    </citation>
    <scope>NUCLEOTIDE SEQUENCE</scope>
    <source>
        <strain evidence="6">RS0144</strain>
    </source>
</reference>
<keyword evidence="2 5" id="KW-0812">Transmembrane</keyword>
<comment type="subcellular location">
    <subcellularLocation>
        <location evidence="1">Membrane</location>
        <topology evidence="1">Multi-pass membrane protein</topology>
    </subcellularLocation>
</comment>
<evidence type="ECO:0000256" key="1">
    <source>
        <dbReference type="ARBA" id="ARBA00004141"/>
    </source>
</evidence>
<protein>
    <submittedName>
        <fullName evidence="6">Uncharacterized protein</fullName>
    </submittedName>
</protein>
<dbReference type="Pfam" id="PF05978">
    <property type="entry name" value="UNC-93"/>
    <property type="match status" value="1"/>
</dbReference>
<proteinExistence type="predicted"/>
<feature type="non-terminal residue" evidence="6">
    <location>
        <position position="91"/>
    </location>
</feature>
<evidence type="ECO:0000256" key="4">
    <source>
        <dbReference type="ARBA" id="ARBA00023136"/>
    </source>
</evidence>
<name>A0AAV5TSZ4_9BILA</name>
<keyword evidence="4 5" id="KW-0472">Membrane</keyword>
<evidence type="ECO:0000313" key="7">
    <source>
        <dbReference type="Proteomes" id="UP001432027"/>
    </source>
</evidence>
<gene>
    <name evidence="6" type="ORF">PENTCL1PPCAC_19747</name>
</gene>
<comment type="caution">
    <text evidence="6">The sequence shown here is derived from an EMBL/GenBank/DDBJ whole genome shotgun (WGS) entry which is preliminary data.</text>
</comment>
<evidence type="ECO:0000313" key="6">
    <source>
        <dbReference type="EMBL" id="GMS97572.1"/>
    </source>
</evidence>
<dbReference type="EMBL" id="BTSX01000004">
    <property type="protein sequence ID" value="GMS97572.1"/>
    <property type="molecule type" value="Genomic_DNA"/>
</dbReference>
<feature type="transmembrane region" description="Helical" evidence="5">
    <location>
        <begin position="45"/>
        <end position="64"/>
    </location>
</feature>
<evidence type="ECO:0000256" key="5">
    <source>
        <dbReference type="SAM" id="Phobius"/>
    </source>
</evidence>
<organism evidence="6 7">
    <name type="scientific">Pristionchus entomophagus</name>
    <dbReference type="NCBI Taxonomy" id="358040"/>
    <lineage>
        <taxon>Eukaryota</taxon>
        <taxon>Metazoa</taxon>
        <taxon>Ecdysozoa</taxon>
        <taxon>Nematoda</taxon>
        <taxon>Chromadorea</taxon>
        <taxon>Rhabditida</taxon>
        <taxon>Rhabditina</taxon>
        <taxon>Diplogasteromorpha</taxon>
        <taxon>Diplogasteroidea</taxon>
        <taxon>Neodiplogasteridae</taxon>
        <taxon>Pristionchus</taxon>
    </lineage>
</organism>
<dbReference type="AlphaFoldDB" id="A0AAV5TSZ4"/>
<sequence length="91" mass="10147">HSAHIRDPTAIMEHAGYYGQAVKEISTCLATFMVPIVLNHISPKWTLVIGSSLIVCYFACFFFINNVLFFVANILLGVASSLIFTPFYLCQ</sequence>
<evidence type="ECO:0000256" key="3">
    <source>
        <dbReference type="ARBA" id="ARBA00022989"/>
    </source>
</evidence>
<dbReference type="PANTHER" id="PTHR23294:SF18">
    <property type="entry name" value="UNC93-LIKE PROTEIN MFSD11"/>
    <property type="match status" value="1"/>
</dbReference>
<feature type="non-terminal residue" evidence="6">
    <location>
        <position position="1"/>
    </location>
</feature>
<accession>A0AAV5TSZ4</accession>
<keyword evidence="7" id="KW-1185">Reference proteome</keyword>
<evidence type="ECO:0000256" key="2">
    <source>
        <dbReference type="ARBA" id="ARBA00022692"/>
    </source>
</evidence>
<dbReference type="GO" id="GO:0016020">
    <property type="term" value="C:membrane"/>
    <property type="evidence" value="ECO:0007669"/>
    <property type="project" value="UniProtKB-SubCell"/>
</dbReference>
<dbReference type="InterPro" id="IPR051617">
    <property type="entry name" value="UNC-93-like_regulator"/>
</dbReference>
<feature type="transmembrane region" description="Helical" evidence="5">
    <location>
        <begin position="70"/>
        <end position="90"/>
    </location>
</feature>
<dbReference type="PANTHER" id="PTHR23294">
    <property type="entry name" value="ET TRANSLATION PRODUCT-RELATED"/>
    <property type="match status" value="1"/>
</dbReference>
<dbReference type="Proteomes" id="UP001432027">
    <property type="component" value="Unassembled WGS sequence"/>
</dbReference>
<keyword evidence="3 5" id="KW-1133">Transmembrane helix</keyword>